<feature type="compositionally biased region" description="Polar residues" evidence="1">
    <location>
        <begin position="150"/>
        <end position="159"/>
    </location>
</feature>
<proteinExistence type="predicted"/>
<evidence type="ECO:0008006" key="4">
    <source>
        <dbReference type="Google" id="ProtNLM"/>
    </source>
</evidence>
<protein>
    <recommendedName>
        <fullName evidence="4">Lipoprotein</fullName>
    </recommendedName>
</protein>
<accession>A0A7T0G0C9</accession>
<evidence type="ECO:0000256" key="1">
    <source>
        <dbReference type="SAM" id="MobiDB-lite"/>
    </source>
</evidence>
<evidence type="ECO:0000313" key="2">
    <source>
        <dbReference type="EMBL" id="QPJ62239.1"/>
    </source>
</evidence>
<reference evidence="2 3" key="1">
    <citation type="submission" date="2020-02" db="EMBL/GenBank/DDBJ databases">
        <title>Genomic and physiological characterization of two novel Nitrospinaceae genera.</title>
        <authorList>
            <person name="Mueller A.J."/>
            <person name="Jung M.-Y."/>
            <person name="Strachan C.R."/>
            <person name="Herbold C.W."/>
            <person name="Kirkegaard R.H."/>
            <person name="Daims H."/>
        </authorList>
    </citation>
    <scope>NUCLEOTIDE SEQUENCE [LARGE SCALE GENOMIC DNA]</scope>
    <source>
        <strain evidence="2">EB</strain>
    </source>
</reference>
<feature type="region of interest" description="Disordered" evidence="1">
    <location>
        <begin position="124"/>
        <end position="159"/>
    </location>
</feature>
<dbReference type="Proteomes" id="UP000594688">
    <property type="component" value="Chromosome"/>
</dbReference>
<evidence type="ECO:0000313" key="3">
    <source>
        <dbReference type="Proteomes" id="UP000594688"/>
    </source>
</evidence>
<dbReference type="PROSITE" id="PS51257">
    <property type="entry name" value="PROKAR_LIPOPROTEIN"/>
    <property type="match status" value="1"/>
</dbReference>
<name>A0A7T0G0C9_9BACT</name>
<sequence>MSPKSVYVGSGLCLLAMLVTLSGCGNSKNLVYRQNTVIGLEVSANPEGTSGKAVLGYDRETNAVVPKKMKSGGETAGQEAMSAVSISHVQIGFLEANCIYEAFATGDAAVNLAENKGKLHGFLQGATTNNNSGSSTNSDQSAERAIPNCTKGQYSNNEE</sequence>
<gene>
    <name evidence="2" type="ORF">G3M70_10300</name>
</gene>
<dbReference type="KEGG" id="nli:G3M70_10300"/>
<organism evidence="2 3">
    <name type="scientific">Candidatus Nitronauta litoralis</name>
    <dbReference type="NCBI Taxonomy" id="2705533"/>
    <lineage>
        <taxon>Bacteria</taxon>
        <taxon>Pseudomonadati</taxon>
        <taxon>Nitrospinota/Tectimicrobiota group</taxon>
        <taxon>Nitrospinota</taxon>
        <taxon>Nitrospinia</taxon>
        <taxon>Nitrospinales</taxon>
        <taxon>Nitrospinaceae</taxon>
        <taxon>Candidatus Nitronauta</taxon>
    </lineage>
</organism>
<dbReference type="AlphaFoldDB" id="A0A7T0G0C9"/>
<feature type="compositionally biased region" description="Low complexity" evidence="1">
    <location>
        <begin position="127"/>
        <end position="138"/>
    </location>
</feature>
<dbReference type="EMBL" id="CP048685">
    <property type="protein sequence ID" value="QPJ62239.1"/>
    <property type="molecule type" value="Genomic_DNA"/>
</dbReference>